<dbReference type="InterPro" id="IPR043429">
    <property type="entry name" value="ArtM/GltK/GlnP/TcyL/YhdX-like"/>
</dbReference>
<dbReference type="InterPro" id="IPR035906">
    <property type="entry name" value="MetI-like_sf"/>
</dbReference>
<evidence type="ECO:0000256" key="5">
    <source>
        <dbReference type="ARBA" id="ARBA00022519"/>
    </source>
</evidence>
<evidence type="ECO:0000256" key="4">
    <source>
        <dbReference type="ARBA" id="ARBA00022475"/>
    </source>
</evidence>
<keyword evidence="7" id="KW-0029">Amino-acid transport</keyword>
<dbReference type="NCBIfam" id="TIGR01726">
    <property type="entry name" value="HEQRo_perm_3TM"/>
    <property type="match status" value="1"/>
</dbReference>
<evidence type="ECO:0000256" key="11">
    <source>
        <dbReference type="RuleBase" id="RU363032"/>
    </source>
</evidence>
<dbReference type="CDD" id="cd06261">
    <property type="entry name" value="TM_PBP2"/>
    <property type="match status" value="1"/>
</dbReference>
<keyword evidence="3 11" id="KW-0813">Transport</keyword>
<evidence type="ECO:0000256" key="9">
    <source>
        <dbReference type="ARBA" id="ARBA00023136"/>
    </source>
</evidence>
<proteinExistence type="inferred from homology"/>
<dbReference type="SUPFAM" id="SSF161098">
    <property type="entry name" value="MetI-like"/>
    <property type="match status" value="1"/>
</dbReference>
<keyword evidence="5" id="KW-0997">Cell inner membrane</keyword>
<comment type="subcellular location">
    <subcellularLocation>
        <location evidence="1">Cell inner membrane</location>
        <topology evidence="1">Multi-pass membrane protein</topology>
    </subcellularLocation>
    <subcellularLocation>
        <location evidence="11">Cell membrane</location>
        <topology evidence="11">Multi-pass membrane protein</topology>
    </subcellularLocation>
</comment>
<feature type="transmembrane region" description="Helical" evidence="11">
    <location>
        <begin position="67"/>
        <end position="94"/>
    </location>
</feature>
<dbReference type="GO" id="GO:0006865">
    <property type="term" value="P:amino acid transport"/>
    <property type="evidence" value="ECO:0007669"/>
    <property type="project" value="UniProtKB-KW"/>
</dbReference>
<feature type="transmembrane region" description="Helical" evidence="11">
    <location>
        <begin position="216"/>
        <end position="238"/>
    </location>
</feature>
<keyword evidence="9 11" id="KW-0472">Membrane</keyword>
<dbReference type="Pfam" id="PF00528">
    <property type="entry name" value="BPD_transp_1"/>
    <property type="match status" value="1"/>
</dbReference>
<dbReference type="InterPro" id="IPR010065">
    <property type="entry name" value="AA_ABC_transptr_permease_3TM"/>
</dbReference>
<dbReference type="RefSeq" id="WP_337588634.1">
    <property type="nucleotide sequence ID" value="NZ_AONB01000012.1"/>
</dbReference>
<gene>
    <name evidence="13" type="primary">artM_2</name>
    <name evidence="13" type="ORF">D791_02436</name>
</gene>
<dbReference type="InterPro" id="IPR000515">
    <property type="entry name" value="MetI-like"/>
</dbReference>
<keyword evidence="14" id="KW-1185">Reference proteome</keyword>
<dbReference type="AlphaFoldDB" id="W9VJ54"/>
<evidence type="ECO:0000256" key="8">
    <source>
        <dbReference type="ARBA" id="ARBA00022989"/>
    </source>
</evidence>
<keyword evidence="4" id="KW-1003">Cell membrane</keyword>
<comment type="similarity">
    <text evidence="2">Belongs to the binding-protein-dependent transport system permease family. HisMQ subfamily.</text>
</comment>
<dbReference type="GO" id="GO:0043190">
    <property type="term" value="C:ATP-binding cassette (ABC) transporter complex"/>
    <property type="evidence" value="ECO:0007669"/>
    <property type="project" value="InterPro"/>
</dbReference>
<reference evidence="14" key="1">
    <citation type="submission" date="2012-11" db="EMBL/GenBank/DDBJ databases">
        <authorList>
            <person name="Singh A."/>
            <person name="Pinnaka A.K."/>
            <person name="Vaidya B."/>
        </authorList>
    </citation>
    <scope>NUCLEOTIDE SEQUENCE [LARGE SCALE GENOMIC DNA]</scope>
    <source>
        <strain evidence="14">AK23</strain>
    </source>
</reference>
<dbReference type="PANTHER" id="PTHR30614:SF10">
    <property type="entry name" value="ARGININE ABC TRANSPORTER PERMEASE PROTEIN ARTM"/>
    <property type="match status" value="1"/>
</dbReference>
<accession>W9VJ54</accession>
<dbReference type="GO" id="GO:0022857">
    <property type="term" value="F:transmembrane transporter activity"/>
    <property type="evidence" value="ECO:0007669"/>
    <property type="project" value="InterPro"/>
</dbReference>
<feature type="transmembrane region" description="Helical" evidence="11">
    <location>
        <begin position="165"/>
        <end position="185"/>
    </location>
</feature>
<evidence type="ECO:0000313" key="14">
    <source>
        <dbReference type="Proteomes" id="UP000019464"/>
    </source>
</evidence>
<evidence type="ECO:0000256" key="1">
    <source>
        <dbReference type="ARBA" id="ARBA00004429"/>
    </source>
</evidence>
<dbReference type="STRING" id="1229521.D791_02436"/>
<name>W9VJ54_9GAMM</name>
<feature type="domain" description="ABC transmembrane type-1" evidence="12">
    <location>
        <begin position="36"/>
        <end position="235"/>
    </location>
</feature>
<keyword evidence="8 11" id="KW-1133">Transmembrane helix</keyword>
<feature type="transmembrane region" description="Helical" evidence="11">
    <location>
        <begin position="42"/>
        <end position="60"/>
    </location>
</feature>
<evidence type="ECO:0000256" key="2">
    <source>
        <dbReference type="ARBA" id="ARBA00010072"/>
    </source>
</evidence>
<dbReference type="Proteomes" id="UP000019464">
    <property type="component" value="Unassembled WGS sequence"/>
</dbReference>
<keyword evidence="6 11" id="KW-0812">Transmembrane</keyword>
<evidence type="ECO:0000256" key="6">
    <source>
        <dbReference type="ARBA" id="ARBA00022692"/>
    </source>
</evidence>
<dbReference type="EMBL" id="AONB01000012">
    <property type="protein sequence ID" value="EXJ10605.1"/>
    <property type="molecule type" value="Genomic_DNA"/>
</dbReference>
<feature type="transmembrane region" description="Helical" evidence="11">
    <location>
        <begin position="114"/>
        <end position="135"/>
    </location>
</feature>
<comment type="caution">
    <text evidence="13">The sequence shown here is derived from an EMBL/GenBank/DDBJ whole genome shotgun (WGS) entry which is preliminary data.</text>
</comment>
<evidence type="ECO:0000256" key="10">
    <source>
        <dbReference type="ARBA" id="ARBA00040319"/>
    </source>
</evidence>
<dbReference type="Gene3D" id="1.10.3720.10">
    <property type="entry name" value="MetI-like"/>
    <property type="match status" value="1"/>
</dbReference>
<organism evidence="13 14">
    <name type="scientific">Nitrincola nitratireducens</name>
    <dbReference type="NCBI Taxonomy" id="1229521"/>
    <lineage>
        <taxon>Bacteria</taxon>
        <taxon>Pseudomonadati</taxon>
        <taxon>Pseudomonadota</taxon>
        <taxon>Gammaproteobacteria</taxon>
        <taxon>Oceanospirillales</taxon>
        <taxon>Oceanospirillaceae</taxon>
        <taxon>Nitrincola</taxon>
    </lineage>
</organism>
<protein>
    <recommendedName>
        <fullName evidence="10">Arginine ABC transporter permease protein ArtM</fullName>
    </recommendedName>
</protein>
<dbReference type="PATRIC" id="fig|1229521.3.peg.2466"/>
<reference evidence="13 14" key="2">
    <citation type="journal article" date="2015" name="Syst. Appl. Microbiol.">
        <title>Nitrincola nitratireducens sp. nov. isolated from a haloalkaline crater lake.</title>
        <authorList>
            <person name="Singh A."/>
            <person name="Vaidya B."/>
            <person name="Tanuku N.R."/>
            <person name="Pinnaka A.K."/>
        </authorList>
    </citation>
    <scope>NUCLEOTIDE SEQUENCE [LARGE SCALE GENOMIC DNA]</scope>
    <source>
        <strain evidence="13 14">AK23</strain>
    </source>
</reference>
<dbReference type="PANTHER" id="PTHR30614">
    <property type="entry name" value="MEMBRANE COMPONENT OF AMINO ACID ABC TRANSPORTER"/>
    <property type="match status" value="1"/>
</dbReference>
<evidence type="ECO:0000259" key="12">
    <source>
        <dbReference type="PROSITE" id="PS50928"/>
    </source>
</evidence>
<evidence type="ECO:0000313" key="13">
    <source>
        <dbReference type="EMBL" id="EXJ10605.1"/>
    </source>
</evidence>
<evidence type="ECO:0000256" key="3">
    <source>
        <dbReference type="ARBA" id="ARBA00022448"/>
    </source>
</evidence>
<evidence type="ECO:0000256" key="7">
    <source>
        <dbReference type="ARBA" id="ARBA00022970"/>
    </source>
</evidence>
<dbReference type="PROSITE" id="PS50928">
    <property type="entry name" value="ABC_TM1"/>
    <property type="match status" value="1"/>
</dbReference>
<sequence>MSDLIIQLSQWLLTLTQGAEPWDSYARYLPRLMDGVWITLQLVLLSGVIGFLMAVPLALMRISKNPWLWVFPYCYIFFFRGTPLLVQIFLVYYGLSQFESLRNLGWIWTDVLSQPYWCAIIAFSLNTSAYIAELFRGAIQAVPKGETEAAQALGMSQRQQYQHVILPRAFGIILPAYGNEVILMLKGSALASTITLLDLMGATRGAISRTYLSLEFFLLAGFIYLILTAVLIGFFRLLENLFNAHQRAQDMKINNLDPQIKDKHLEDSVR</sequence>